<dbReference type="InterPro" id="IPR050448">
    <property type="entry name" value="OpgB/LTA_synthase_biosynth"/>
</dbReference>
<dbReference type="RefSeq" id="WP_311780479.1">
    <property type="nucleotide sequence ID" value="NZ_JALRMR010000008.1"/>
</dbReference>
<dbReference type="InterPro" id="IPR017850">
    <property type="entry name" value="Alkaline_phosphatase_core_sf"/>
</dbReference>
<feature type="transmembrane region" description="Helical" evidence="7">
    <location>
        <begin position="143"/>
        <end position="162"/>
    </location>
</feature>
<evidence type="ECO:0000256" key="2">
    <source>
        <dbReference type="ARBA" id="ARBA00004936"/>
    </source>
</evidence>
<dbReference type="PANTHER" id="PTHR47371:SF3">
    <property type="entry name" value="PHOSPHOGLYCEROL TRANSFERASE I"/>
    <property type="match status" value="1"/>
</dbReference>
<feature type="domain" description="Sulfatase N-terminal" evidence="8">
    <location>
        <begin position="246"/>
        <end position="529"/>
    </location>
</feature>
<dbReference type="CDD" id="cd16015">
    <property type="entry name" value="LTA_synthase"/>
    <property type="match status" value="1"/>
</dbReference>
<keyword evidence="6 7" id="KW-0472">Membrane</keyword>
<evidence type="ECO:0000256" key="1">
    <source>
        <dbReference type="ARBA" id="ARBA00004651"/>
    </source>
</evidence>
<evidence type="ECO:0000259" key="8">
    <source>
        <dbReference type="Pfam" id="PF00884"/>
    </source>
</evidence>
<reference evidence="9" key="1">
    <citation type="submission" date="2022-04" db="EMBL/GenBank/DDBJ databases">
        <title>Draft genome sequences of lactic acid bacteria (LAB) strains involved in meat spoilage.</title>
        <authorList>
            <person name="Palevich N."/>
        </authorList>
    </citation>
    <scope>NUCLEOTIDE SEQUENCE</scope>
    <source>
        <strain evidence="9">9-14</strain>
    </source>
</reference>
<dbReference type="GO" id="GO:0005886">
    <property type="term" value="C:plasma membrane"/>
    <property type="evidence" value="ECO:0007669"/>
    <property type="project" value="UniProtKB-SubCell"/>
</dbReference>
<evidence type="ECO:0000256" key="7">
    <source>
        <dbReference type="SAM" id="Phobius"/>
    </source>
</evidence>
<keyword evidence="3" id="KW-1003">Cell membrane</keyword>
<protein>
    <submittedName>
        <fullName evidence="9">LTA synthase family protein</fullName>
    </submittedName>
</protein>
<dbReference type="AlphaFoldDB" id="A0AAW8RA30"/>
<dbReference type="PANTHER" id="PTHR47371">
    <property type="entry name" value="LIPOTEICHOIC ACID SYNTHASE"/>
    <property type="match status" value="1"/>
</dbReference>
<comment type="pathway">
    <text evidence="2">Cell wall biogenesis; lipoteichoic acid biosynthesis.</text>
</comment>
<name>A0AAW8RA30_CARDV</name>
<evidence type="ECO:0000256" key="4">
    <source>
        <dbReference type="ARBA" id="ARBA00022692"/>
    </source>
</evidence>
<comment type="caution">
    <text evidence="9">The sequence shown here is derived from an EMBL/GenBank/DDBJ whole genome shotgun (WGS) entry which is preliminary data.</text>
</comment>
<dbReference type="EMBL" id="JALRMR010000008">
    <property type="protein sequence ID" value="MDT1974307.1"/>
    <property type="molecule type" value="Genomic_DNA"/>
</dbReference>
<dbReference type="Pfam" id="PF00884">
    <property type="entry name" value="Sulfatase"/>
    <property type="match status" value="1"/>
</dbReference>
<proteinExistence type="predicted"/>
<dbReference type="SUPFAM" id="SSF53649">
    <property type="entry name" value="Alkaline phosphatase-like"/>
    <property type="match status" value="1"/>
</dbReference>
<gene>
    <name evidence="9" type="ORF">MX635_07895</name>
</gene>
<feature type="transmembrane region" description="Helical" evidence="7">
    <location>
        <begin position="34"/>
        <end position="52"/>
    </location>
</feature>
<comment type="subcellular location">
    <subcellularLocation>
        <location evidence="1">Cell membrane</location>
        <topology evidence="1">Multi-pass membrane protein</topology>
    </subcellularLocation>
</comment>
<evidence type="ECO:0000313" key="9">
    <source>
        <dbReference type="EMBL" id="MDT1974307.1"/>
    </source>
</evidence>
<organism evidence="9 10">
    <name type="scientific">Carnobacterium divergens</name>
    <name type="common">Lactobacillus divergens</name>
    <dbReference type="NCBI Taxonomy" id="2748"/>
    <lineage>
        <taxon>Bacteria</taxon>
        <taxon>Bacillati</taxon>
        <taxon>Bacillota</taxon>
        <taxon>Bacilli</taxon>
        <taxon>Lactobacillales</taxon>
        <taxon>Carnobacteriaceae</taxon>
        <taxon>Carnobacterium</taxon>
    </lineage>
</organism>
<dbReference type="InterPro" id="IPR000917">
    <property type="entry name" value="Sulfatase_N"/>
</dbReference>
<feature type="transmembrane region" description="Helical" evidence="7">
    <location>
        <begin position="59"/>
        <end position="76"/>
    </location>
</feature>
<accession>A0AAW8RA30</accession>
<sequence length="602" mass="69050">MMVLVLPFFYLLLLQASQSGFDFKEAGQFFLENINIFFMSYGLILTLTLFVLSVTGSFIVTEFFSMILFAGLSFANNQKMIARNASIYPEDLSMIKELKLLVTMIDGDAAFKIIALILFLVLLCVGSLIFVKKSIKLKFNKKVYYFSRLGLLICSLTVLYLMSNINESDSIANNLQNKLEIEFVEWSQPENYKTNGFVLAFLNNSKVKAMEEPENYSKKEVNKIVAKYKNLATSMNQERENLSDVNIIYVMSESFIDPSDTDDFYSKSEDAIPFTHSIMEQNTSGRALVSDYGGGTANMEFEALTSFSNYFLQVIAYQSIVSKFDKFPSIVSYLKDSGYETTAIHPYDGNMYKRVEVYKSLGFDQFIDEATIKYDKRLFPEAAISDEAAFEEVLDVLNTDSKAKFIHLVTMQNHQPYGTLYDEQKIEVYPDDDLTEDIRVRMEIYLQGLRYSDEALEKFIDSLEKSNKKTMVVFWGDHYPGQGLFSNIDDEYFQLTHSTPTFIYSNFEKEEESLGTQSLNYLGANVLNQVNAKVTPFYAMLLKLNSEIKGLTKGVQLDKDSAEISNFNEENYPTLKEYEMIQYDLISGNKYSMKEKFYSLEN</sequence>
<keyword evidence="5 7" id="KW-1133">Transmembrane helix</keyword>
<evidence type="ECO:0000256" key="5">
    <source>
        <dbReference type="ARBA" id="ARBA00022989"/>
    </source>
</evidence>
<feature type="transmembrane region" description="Helical" evidence="7">
    <location>
        <begin position="109"/>
        <end position="131"/>
    </location>
</feature>
<dbReference type="Proteomes" id="UP001249945">
    <property type="component" value="Unassembled WGS sequence"/>
</dbReference>
<evidence type="ECO:0000256" key="3">
    <source>
        <dbReference type="ARBA" id="ARBA00022475"/>
    </source>
</evidence>
<keyword evidence="4 7" id="KW-0812">Transmembrane</keyword>
<evidence type="ECO:0000256" key="6">
    <source>
        <dbReference type="ARBA" id="ARBA00023136"/>
    </source>
</evidence>
<dbReference type="Gene3D" id="3.40.720.10">
    <property type="entry name" value="Alkaline Phosphatase, subunit A"/>
    <property type="match status" value="1"/>
</dbReference>
<evidence type="ECO:0000313" key="10">
    <source>
        <dbReference type="Proteomes" id="UP001249945"/>
    </source>
</evidence>